<evidence type="ECO:0000256" key="3">
    <source>
        <dbReference type="ARBA" id="ARBA00022823"/>
    </source>
</evidence>
<evidence type="ECO:0000259" key="6">
    <source>
        <dbReference type="PROSITE" id="PS51826"/>
    </source>
</evidence>
<dbReference type="GO" id="GO:0045254">
    <property type="term" value="C:pyruvate dehydrogenase complex"/>
    <property type="evidence" value="ECO:0007669"/>
    <property type="project" value="InterPro"/>
</dbReference>
<keyword evidence="7" id="KW-0670">Pyruvate</keyword>
<dbReference type="Proteomes" id="UP000186102">
    <property type="component" value="Unassembled WGS sequence"/>
</dbReference>
<dbReference type="PROSITE" id="PS51826">
    <property type="entry name" value="PSBD"/>
    <property type="match status" value="2"/>
</dbReference>
<dbReference type="SUPFAM" id="SSF47005">
    <property type="entry name" value="Peripheral subunit-binding domain of 2-oxo acid dehydrogenase complex"/>
    <property type="match status" value="2"/>
</dbReference>
<dbReference type="InterPro" id="IPR001078">
    <property type="entry name" value="2-oxoacid_DH_actylTfrase"/>
</dbReference>
<name>A0A1Q8QZI5_9FIRM</name>
<accession>A0A1Q8QZI5</accession>
<dbReference type="EMBL" id="MLBF01000007">
    <property type="protein sequence ID" value="OLN32725.1"/>
    <property type="molecule type" value="Genomic_DNA"/>
</dbReference>
<dbReference type="PANTHER" id="PTHR23151:SF90">
    <property type="entry name" value="DIHYDROLIPOYLLYSINE-RESIDUE ACETYLTRANSFERASE COMPONENT OF PYRUVATE DEHYDROGENASE COMPLEX, MITOCHONDRIAL-RELATED"/>
    <property type="match status" value="1"/>
</dbReference>
<evidence type="ECO:0000313" key="8">
    <source>
        <dbReference type="Proteomes" id="UP000186102"/>
    </source>
</evidence>
<dbReference type="GO" id="GO:0006086">
    <property type="term" value="P:pyruvate decarboxylation to acetyl-CoA"/>
    <property type="evidence" value="ECO:0007669"/>
    <property type="project" value="InterPro"/>
</dbReference>
<dbReference type="GO" id="GO:0016746">
    <property type="term" value="F:acyltransferase activity"/>
    <property type="evidence" value="ECO:0007669"/>
    <property type="project" value="UniProtKB-KW"/>
</dbReference>
<dbReference type="SUPFAM" id="SSF51230">
    <property type="entry name" value="Single hybrid motif"/>
    <property type="match status" value="1"/>
</dbReference>
<evidence type="ECO:0000256" key="2">
    <source>
        <dbReference type="ARBA" id="ARBA00007317"/>
    </source>
</evidence>
<dbReference type="InterPro" id="IPR000089">
    <property type="entry name" value="Biotin_lipoyl"/>
</dbReference>
<keyword evidence="4 7" id="KW-0808">Transferase</keyword>
<evidence type="ECO:0000256" key="4">
    <source>
        <dbReference type="RuleBase" id="RU003423"/>
    </source>
</evidence>
<keyword evidence="4" id="KW-0012">Acyltransferase</keyword>
<dbReference type="InterPro" id="IPR011053">
    <property type="entry name" value="Single_hybrid_motif"/>
</dbReference>
<feature type="domain" description="Peripheral subunit-binding (PSBD)" evidence="6">
    <location>
        <begin position="128"/>
        <end position="165"/>
    </location>
</feature>
<comment type="caution">
    <text evidence="7">The sequence shown here is derived from an EMBL/GenBank/DDBJ whole genome shotgun (WGS) entry which is preliminary data.</text>
</comment>
<dbReference type="Pfam" id="PF02817">
    <property type="entry name" value="E3_binding"/>
    <property type="match status" value="2"/>
</dbReference>
<protein>
    <recommendedName>
        <fullName evidence="4">Dihydrolipoamide acetyltransferase component of pyruvate dehydrogenase complex</fullName>
        <ecNumber evidence="4">2.3.1.-</ecNumber>
    </recommendedName>
</protein>
<feature type="domain" description="Lipoyl-binding" evidence="5">
    <location>
        <begin position="2"/>
        <end position="77"/>
    </location>
</feature>
<comment type="similarity">
    <text evidence="2 4">Belongs to the 2-oxoacid dehydrogenase family.</text>
</comment>
<dbReference type="InterPro" id="IPR045257">
    <property type="entry name" value="E2/Pdx1"/>
</dbReference>
<dbReference type="SUPFAM" id="SSF52777">
    <property type="entry name" value="CoA-dependent acyltransferases"/>
    <property type="match status" value="1"/>
</dbReference>
<dbReference type="InterPro" id="IPR004167">
    <property type="entry name" value="PSBD"/>
</dbReference>
<dbReference type="Pfam" id="PF00364">
    <property type="entry name" value="Biotin_lipoyl"/>
    <property type="match status" value="1"/>
</dbReference>
<feature type="domain" description="Peripheral subunit-binding (PSBD)" evidence="6">
    <location>
        <begin position="173"/>
        <end position="210"/>
    </location>
</feature>
<evidence type="ECO:0000256" key="1">
    <source>
        <dbReference type="ARBA" id="ARBA00001938"/>
    </source>
</evidence>
<dbReference type="PANTHER" id="PTHR23151">
    <property type="entry name" value="DIHYDROLIPOAMIDE ACETYL/SUCCINYL-TRANSFERASE-RELATED"/>
    <property type="match status" value="1"/>
</dbReference>
<dbReference type="OrthoDB" id="9805770at2"/>
<keyword evidence="8" id="KW-1185">Reference proteome</keyword>
<comment type="cofactor">
    <cofactor evidence="1 4">
        <name>(R)-lipoate</name>
        <dbReference type="ChEBI" id="CHEBI:83088"/>
    </cofactor>
</comment>
<dbReference type="AlphaFoldDB" id="A0A1Q8QZI5"/>
<dbReference type="EC" id="2.3.1.-" evidence="4"/>
<gene>
    <name evidence="7" type="ORF">DSOL_1476</name>
</gene>
<evidence type="ECO:0000313" key="7">
    <source>
        <dbReference type="EMBL" id="OLN32725.1"/>
    </source>
</evidence>
<dbReference type="STRING" id="1888891.DSOL_1476"/>
<dbReference type="Gene3D" id="2.40.50.100">
    <property type="match status" value="1"/>
</dbReference>
<dbReference type="PROSITE" id="PS50968">
    <property type="entry name" value="BIOTINYL_LIPOYL"/>
    <property type="match status" value="1"/>
</dbReference>
<dbReference type="Gene3D" id="3.30.559.10">
    <property type="entry name" value="Chloramphenicol acetyltransferase-like domain"/>
    <property type="match status" value="1"/>
</dbReference>
<dbReference type="Gene3D" id="4.10.320.10">
    <property type="entry name" value="E3-binding domain"/>
    <property type="match status" value="2"/>
</dbReference>
<dbReference type="InterPro" id="IPR023213">
    <property type="entry name" value="CAT-like_dom_sf"/>
</dbReference>
<proteinExistence type="inferred from homology"/>
<keyword evidence="3 4" id="KW-0450">Lipoyl</keyword>
<organism evidence="7 8">
    <name type="scientific">Desulfosporosinus metallidurans</name>
    <dbReference type="NCBI Taxonomy" id="1888891"/>
    <lineage>
        <taxon>Bacteria</taxon>
        <taxon>Bacillati</taxon>
        <taxon>Bacillota</taxon>
        <taxon>Clostridia</taxon>
        <taxon>Eubacteriales</taxon>
        <taxon>Desulfitobacteriaceae</taxon>
        <taxon>Desulfosporosinus</taxon>
    </lineage>
</organism>
<dbReference type="Pfam" id="PF00198">
    <property type="entry name" value="2-oxoacid_dh"/>
    <property type="match status" value="1"/>
</dbReference>
<dbReference type="InterPro" id="IPR036625">
    <property type="entry name" value="E3-bd_dom_sf"/>
</dbReference>
<dbReference type="RefSeq" id="WP_075364186.1">
    <property type="nucleotide sequence ID" value="NZ_MLBF01000007.1"/>
</dbReference>
<reference evidence="7 8" key="1">
    <citation type="submission" date="2016-09" db="EMBL/GenBank/DDBJ databases">
        <title>Complete genome of Desulfosporosinus sp. OL.</title>
        <authorList>
            <person name="Mardanov A."/>
            <person name="Beletsky A."/>
            <person name="Panova A."/>
            <person name="Karnachuk O."/>
            <person name="Ravin N."/>
        </authorList>
    </citation>
    <scope>NUCLEOTIDE SEQUENCE [LARGE SCALE GENOMIC DNA]</scope>
    <source>
        <strain evidence="7 8">OL</strain>
    </source>
</reference>
<evidence type="ECO:0000259" key="5">
    <source>
        <dbReference type="PROSITE" id="PS50968"/>
    </source>
</evidence>
<sequence length="445" mass="48153">MATKVILPKQGLQMTEGTIIKWLFAEGQTVEAGQPLFEMETDKLTIEIEAPASGILLKIIRNVGEVVPITETIAVIGDLGEDISSILNTTGSKSDVADEQKNEVVVAQVSASPSPSPAPQRQPGERIFITPRAKMTVEEAGVNYQDISGTGPEGLIIEKDVKDYVESSKMGAKITPVAKKIAEQNQIDVANVDGTGARGKIMKADIEKAINERRTKQIAGEREQRLIPFAGMRKVIAENMMKSLHSMAQANHRMKVDMTEVMTLRERLKADGVKISFNDILVKVVAKALGDFPIANSTLTEEGIVLRDFVNVGIAVAVDNGLIVPVVKDADLMTLKEISTVSSELIEKAKSGKLGPDDYQGGTFTITNLGMFGIDEFTAVINSPEVGILAVGKIDMTPVVVGNEIVIKPIMVLSLTYDHRIVDGAPAAQFLQRIKQILQNPYLLL</sequence>
<dbReference type="CDD" id="cd06849">
    <property type="entry name" value="lipoyl_domain"/>
    <property type="match status" value="1"/>
</dbReference>